<protein>
    <submittedName>
        <fullName evidence="2">Uncharacterized protein</fullName>
    </submittedName>
</protein>
<name>A0A4Y2NDF2_ARAVE</name>
<evidence type="ECO:0000256" key="1">
    <source>
        <dbReference type="SAM" id="MobiDB-lite"/>
    </source>
</evidence>
<dbReference type="EMBL" id="BGPR01008938">
    <property type="protein sequence ID" value="GBN36983.1"/>
    <property type="molecule type" value="Genomic_DNA"/>
</dbReference>
<sequence length="106" mass="11825">MTRTTPELASPLQTSTPHQREEISADGQCEGTEKEIAQLVNSNRDKLEEQPSKAVDNAKFGNSSCNCLPCIANGVAKGRQRVRHFEKSGNTRHAGKKFYNQEEQQH</sequence>
<evidence type="ECO:0000313" key="3">
    <source>
        <dbReference type="Proteomes" id="UP000499080"/>
    </source>
</evidence>
<organism evidence="2 3">
    <name type="scientific">Araneus ventricosus</name>
    <name type="common">Orbweaver spider</name>
    <name type="synonym">Epeira ventricosa</name>
    <dbReference type="NCBI Taxonomy" id="182803"/>
    <lineage>
        <taxon>Eukaryota</taxon>
        <taxon>Metazoa</taxon>
        <taxon>Ecdysozoa</taxon>
        <taxon>Arthropoda</taxon>
        <taxon>Chelicerata</taxon>
        <taxon>Arachnida</taxon>
        <taxon>Araneae</taxon>
        <taxon>Araneomorphae</taxon>
        <taxon>Entelegynae</taxon>
        <taxon>Araneoidea</taxon>
        <taxon>Araneidae</taxon>
        <taxon>Araneus</taxon>
    </lineage>
</organism>
<accession>A0A4Y2NDF2</accession>
<feature type="compositionally biased region" description="Polar residues" evidence="1">
    <location>
        <begin position="1"/>
        <end position="17"/>
    </location>
</feature>
<proteinExistence type="predicted"/>
<comment type="caution">
    <text evidence="2">The sequence shown here is derived from an EMBL/GenBank/DDBJ whole genome shotgun (WGS) entry which is preliminary data.</text>
</comment>
<dbReference type="Proteomes" id="UP000499080">
    <property type="component" value="Unassembled WGS sequence"/>
</dbReference>
<evidence type="ECO:0000313" key="2">
    <source>
        <dbReference type="EMBL" id="GBN36983.1"/>
    </source>
</evidence>
<keyword evidence="3" id="KW-1185">Reference proteome</keyword>
<dbReference type="AlphaFoldDB" id="A0A4Y2NDF2"/>
<reference evidence="2 3" key="1">
    <citation type="journal article" date="2019" name="Sci. Rep.">
        <title>Orb-weaving spider Araneus ventricosus genome elucidates the spidroin gene catalogue.</title>
        <authorList>
            <person name="Kono N."/>
            <person name="Nakamura H."/>
            <person name="Ohtoshi R."/>
            <person name="Moran D.A.P."/>
            <person name="Shinohara A."/>
            <person name="Yoshida Y."/>
            <person name="Fujiwara M."/>
            <person name="Mori M."/>
            <person name="Tomita M."/>
            <person name="Arakawa K."/>
        </authorList>
    </citation>
    <scope>NUCLEOTIDE SEQUENCE [LARGE SCALE GENOMIC DNA]</scope>
</reference>
<gene>
    <name evidence="2" type="ORF">AVEN_34231_1</name>
</gene>
<feature type="region of interest" description="Disordered" evidence="1">
    <location>
        <begin position="86"/>
        <end position="106"/>
    </location>
</feature>
<feature type="region of interest" description="Disordered" evidence="1">
    <location>
        <begin position="1"/>
        <end position="31"/>
    </location>
</feature>